<evidence type="ECO:0000256" key="1">
    <source>
        <dbReference type="SAM" id="MobiDB-lite"/>
    </source>
</evidence>
<evidence type="ECO:0000313" key="2">
    <source>
        <dbReference type="EMBL" id="GJT11821.1"/>
    </source>
</evidence>
<accession>A0ABQ5BE45</accession>
<dbReference type="Proteomes" id="UP001151760">
    <property type="component" value="Unassembled WGS sequence"/>
</dbReference>
<name>A0ABQ5BE45_9ASTR</name>
<reference evidence="2" key="1">
    <citation type="journal article" date="2022" name="Int. J. Mol. Sci.">
        <title>Draft Genome of Tanacetum Coccineum: Genomic Comparison of Closely Related Tanacetum-Family Plants.</title>
        <authorList>
            <person name="Yamashiro T."/>
            <person name="Shiraishi A."/>
            <person name="Nakayama K."/>
            <person name="Satake H."/>
        </authorList>
    </citation>
    <scope>NUCLEOTIDE SEQUENCE</scope>
</reference>
<dbReference type="EMBL" id="BQNB010013099">
    <property type="protein sequence ID" value="GJT11821.1"/>
    <property type="molecule type" value="Genomic_DNA"/>
</dbReference>
<reference evidence="2" key="2">
    <citation type="submission" date="2022-01" db="EMBL/GenBank/DDBJ databases">
        <authorList>
            <person name="Yamashiro T."/>
            <person name="Shiraishi A."/>
            <person name="Satake H."/>
            <person name="Nakayama K."/>
        </authorList>
    </citation>
    <scope>NUCLEOTIDE SEQUENCE</scope>
</reference>
<proteinExistence type="predicted"/>
<feature type="region of interest" description="Disordered" evidence="1">
    <location>
        <begin position="1"/>
        <end position="84"/>
    </location>
</feature>
<evidence type="ECO:0000313" key="3">
    <source>
        <dbReference type="Proteomes" id="UP001151760"/>
    </source>
</evidence>
<feature type="compositionally biased region" description="Basic and acidic residues" evidence="1">
    <location>
        <begin position="64"/>
        <end position="78"/>
    </location>
</feature>
<protein>
    <submittedName>
        <fullName evidence="2">Uncharacterized protein</fullName>
    </submittedName>
</protein>
<sequence length="153" mass="17539">MMKPELLLEEEEATKIVQDQGSGEKGEQEVSTADTALNTANVPISTASETPQIEDESVQKKSKKQEQEERLGHQEAIRLQEQIDEDERKRIARDAEIAKQLQEEYDKAGKKKAVTKVDWKWISKKMTKIQIKTDKTKHGMKKREKSKSTKKST</sequence>
<gene>
    <name evidence="2" type="ORF">Tco_0858863</name>
</gene>
<feature type="compositionally biased region" description="Basic residues" evidence="1">
    <location>
        <begin position="138"/>
        <end position="153"/>
    </location>
</feature>
<organism evidence="2 3">
    <name type="scientific">Tanacetum coccineum</name>
    <dbReference type="NCBI Taxonomy" id="301880"/>
    <lineage>
        <taxon>Eukaryota</taxon>
        <taxon>Viridiplantae</taxon>
        <taxon>Streptophyta</taxon>
        <taxon>Embryophyta</taxon>
        <taxon>Tracheophyta</taxon>
        <taxon>Spermatophyta</taxon>
        <taxon>Magnoliopsida</taxon>
        <taxon>eudicotyledons</taxon>
        <taxon>Gunneridae</taxon>
        <taxon>Pentapetalae</taxon>
        <taxon>asterids</taxon>
        <taxon>campanulids</taxon>
        <taxon>Asterales</taxon>
        <taxon>Asteraceae</taxon>
        <taxon>Asteroideae</taxon>
        <taxon>Anthemideae</taxon>
        <taxon>Anthemidinae</taxon>
        <taxon>Tanacetum</taxon>
    </lineage>
</organism>
<comment type="caution">
    <text evidence="2">The sequence shown here is derived from an EMBL/GenBank/DDBJ whole genome shotgun (WGS) entry which is preliminary data.</text>
</comment>
<keyword evidence="3" id="KW-1185">Reference proteome</keyword>
<feature type="region of interest" description="Disordered" evidence="1">
    <location>
        <begin position="130"/>
        <end position="153"/>
    </location>
</feature>
<feature type="compositionally biased region" description="Polar residues" evidence="1">
    <location>
        <begin position="29"/>
        <end position="51"/>
    </location>
</feature>